<proteinExistence type="predicted"/>
<evidence type="ECO:0000313" key="1">
    <source>
        <dbReference type="EMBL" id="PON79577.1"/>
    </source>
</evidence>
<dbReference type="AlphaFoldDB" id="A0A2P5E240"/>
<dbReference type="OrthoDB" id="10410047at2759"/>
<dbReference type="InParanoid" id="A0A2P5E240"/>
<gene>
    <name evidence="1" type="ORF">TorRG33x02_235320</name>
</gene>
<comment type="caution">
    <text evidence="1">The sequence shown here is derived from an EMBL/GenBank/DDBJ whole genome shotgun (WGS) entry which is preliminary data.</text>
</comment>
<evidence type="ECO:0000313" key="2">
    <source>
        <dbReference type="Proteomes" id="UP000237000"/>
    </source>
</evidence>
<reference evidence="2" key="1">
    <citation type="submission" date="2016-06" db="EMBL/GenBank/DDBJ databases">
        <title>Parallel loss of symbiosis genes in relatives of nitrogen-fixing non-legume Parasponia.</title>
        <authorList>
            <person name="Van Velzen R."/>
            <person name="Holmer R."/>
            <person name="Bu F."/>
            <person name="Rutten L."/>
            <person name="Van Zeijl A."/>
            <person name="Liu W."/>
            <person name="Santuari L."/>
            <person name="Cao Q."/>
            <person name="Sharma T."/>
            <person name="Shen D."/>
            <person name="Roswanjaya Y."/>
            <person name="Wardhani T."/>
            <person name="Kalhor M.S."/>
            <person name="Jansen J."/>
            <person name="Van den Hoogen J."/>
            <person name="Gungor B."/>
            <person name="Hartog M."/>
            <person name="Hontelez J."/>
            <person name="Verver J."/>
            <person name="Yang W.-C."/>
            <person name="Schijlen E."/>
            <person name="Repin R."/>
            <person name="Schilthuizen M."/>
            <person name="Schranz E."/>
            <person name="Heidstra R."/>
            <person name="Miyata K."/>
            <person name="Fedorova E."/>
            <person name="Kohlen W."/>
            <person name="Bisseling T."/>
            <person name="Smit S."/>
            <person name="Geurts R."/>
        </authorList>
    </citation>
    <scope>NUCLEOTIDE SEQUENCE [LARGE SCALE GENOMIC DNA]</scope>
    <source>
        <strain evidence="2">cv. RG33-2</strain>
    </source>
</reference>
<organism evidence="1 2">
    <name type="scientific">Trema orientale</name>
    <name type="common">Charcoal tree</name>
    <name type="synonym">Celtis orientalis</name>
    <dbReference type="NCBI Taxonomy" id="63057"/>
    <lineage>
        <taxon>Eukaryota</taxon>
        <taxon>Viridiplantae</taxon>
        <taxon>Streptophyta</taxon>
        <taxon>Embryophyta</taxon>
        <taxon>Tracheophyta</taxon>
        <taxon>Spermatophyta</taxon>
        <taxon>Magnoliopsida</taxon>
        <taxon>eudicotyledons</taxon>
        <taxon>Gunneridae</taxon>
        <taxon>Pentapetalae</taxon>
        <taxon>rosids</taxon>
        <taxon>fabids</taxon>
        <taxon>Rosales</taxon>
        <taxon>Cannabaceae</taxon>
        <taxon>Trema</taxon>
    </lineage>
</organism>
<name>A0A2P5E240_TREOI</name>
<keyword evidence="2" id="KW-1185">Reference proteome</keyword>
<accession>A0A2P5E240</accession>
<protein>
    <submittedName>
        <fullName evidence="1">Uncharacterized protein</fullName>
    </submittedName>
</protein>
<dbReference type="Proteomes" id="UP000237000">
    <property type="component" value="Unassembled WGS sequence"/>
</dbReference>
<dbReference type="EMBL" id="JXTC01000234">
    <property type="protein sequence ID" value="PON79577.1"/>
    <property type="molecule type" value="Genomic_DNA"/>
</dbReference>
<sequence length="110" mass="12520">MSSSSAAVPTVLAIDESDDKRSTFMTSAAEAYIICLEDTELMEWSGVLKLCLFGKLIIHKPFLCVVSRLLRINLVSTLRWPLMFLYSLVVQRMCCRESFRQNLGTLPRRS</sequence>